<comment type="function">
    <text evidence="10">Na(+)/H(+) antiporter that extrudes sodium in exchange for external protons.</text>
</comment>
<dbReference type="PANTHER" id="PTHR10110">
    <property type="entry name" value="SODIUM/HYDROGEN EXCHANGER"/>
    <property type="match status" value="1"/>
</dbReference>
<keyword evidence="11" id="KW-0175">Coiled coil</keyword>
<keyword evidence="4 10" id="KW-0812">Transmembrane</keyword>
<evidence type="ECO:0000256" key="6">
    <source>
        <dbReference type="ARBA" id="ARBA00023053"/>
    </source>
</evidence>
<keyword evidence="2 10" id="KW-0813">Transport</keyword>
<dbReference type="InterPro" id="IPR018422">
    <property type="entry name" value="Cation/H_exchanger_CPA1"/>
</dbReference>
<feature type="domain" description="Cation/H+ exchanger transmembrane" evidence="12">
    <location>
        <begin position="23"/>
        <end position="416"/>
    </location>
</feature>
<dbReference type="AlphaFoldDB" id="A0A6J4RIV6"/>
<reference evidence="13" key="1">
    <citation type="submission" date="2020-02" db="EMBL/GenBank/DDBJ databases">
        <authorList>
            <person name="Meier V. D."/>
        </authorList>
    </citation>
    <scope>NUCLEOTIDE SEQUENCE</scope>
    <source>
        <strain evidence="13">AVDCRST_MAG25</strain>
    </source>
</reference>
<evidence type="ECO:0000256" key="11">
    <source>
        <dbReference type="SAM" id="Coils"/>
    </source>
</evidence>
<evidence type="ECO:0000256" key="10">
    <source>
        <dbReference type="RuleBase" id="RU366002"/>
    </source>
</evidence>
<dbReference type="NCBIfam" id="TIGR00831">
    <property type="entry name" value="a_cpa1"/>
    <property type="match status" value="1"/>
</dbReference>
<keyword evidence="9 10" id="KW-0739">Sodium transport</keyword>
<organism evidence="13">
    <name type="scientific">uncultured Rubrobacteraceae bacterium</name>
    <dbReference type="NCBI Taxonomy" id="349277"/>
    <lineage>
        <taxon>Bacteria</taxon>
        <taxon>Bacillati</taxon>
        <taxon>Actinomycetota</taxon>
        <taxon>Rubrobacteria</taxon>
        <taxon>Rubrobacterales</taxon>
        <taxon>Rubrobacteraceae</taxon>
        <taxon>environmental samples</taxon>
    </lineage>
</organism>
<dbReference type="GO" id="GO:0015385">
    <property type="term" value="F:sodium:proton antiporter activity"/>
    <property type="evidence" value="ECO:0007669"/>
    <property type="project" value="InterPro"/>
</dbReference>
<feature type="transmembrane region" description="Helical" evidence="10">
    <location>
        <begin position="359"/>
        <end position="382"/>
    </location>
</feature>
<dbReference type="InterPro" id="IPR006153">
    <property type="entry name" value="Cation/H_exchanger_TM"/>
</dbReference>
<comment type="similarity">
    <text evidence="10">Belongs to the monovalent cation:proton antiporter 1 (CPA1) transporter (TC 2.A.36) family.</text>
</comment>
<dbReference type="GO" id="GO:0098719">
    <property type="term" value="P:sodium ion import across plasma membrane"/>
    <property type="evidence" value="ECO:0007669"/>
    <property type="project" value="TreeGrafter"/>
</dbReference>
<feature type="transmembrane region" description="Helical" evidence="10">
    <location>
        <begin position="236"/>
        <end position="257"/>
    </location>
</feature>
<keyword evidence="3 10" id="KW-1003">Cell membrane</keyword>
<feature type="transmembrane region" description="Helical" evidence="10">
    <location>
        <begin position="278"/>
        <end position="302"/>
    </location>
</feature>
<dbReference type="InterPro" id="IPR004705">
    <property type="entry name" value="Cation/H_exchanger_CPA1_bac"/>
</dbReference>
<evidence type="ECO:0000256" key="7">
    <source>
        <dbReference type="ARBA" id="ARBA00023065"/>
    </source>
</evidence>
<keyword evidence="5 10" id="KW-1133">Transmembrane helix</keyword>
<feature type="transmembrane region" description="Helical" evidence="10">
    <location>
        <begin position="314"/>
        <end position="338"/>
    </location>
</feature>
<keyword evidence="7 10" id="KW-0406">Ion transport</keyword>
<dbReference type="GO" id="GO:0005886">
    <property type="term" value="C:plasma membrane"/>
    <property type="evidence" value="ECO:0007669"/>
    <property type="project" value="UniProtKB-SubCell"/>
</dbReference>
<evidence type="ECO:0000256" key="2">
    <source>
        <dbReference type="ARBA" id="ARBA00022448"/>
    </source>
</evidence>
<evidence type="ECO:0000256" key="4">
    <source>
        <dbReference type="ARBA" id="ARBA00022692"/>
    </source>
</evidence>
<sequence length="541" mass="58396">MGRRGRGGVLGEIEFLIVLLGAVVLLAQLARLSGVPYPIALVLGGLAIGFVSTIVPGVPEVELAPEVIFLVFLPPLLNSAAFLSSPRDLRVHLRPIAQLALGLVLVTTLAVAVLAHYLFGLPWAAAFVLGAILAPTDPVAAEGIFRRLGVPERVSTVVSGESLVNDGSALVAYRVAVVAATAGGFSLWEAGLEFLLTGGGGLVLGLVLARLLLPLWARLREPSILITTSLLLPYAVYVVAEELHVSGILAVVSYGLYQGWRAPRLFSAASTRLQSASFWSTTVFILESLLFVLVGLQFPVVLRGLDGTTVPEALLYAALVFGVVVGARLIWFFTVPYLHPVLDRVFRRSYPRGSWQERLVMSWSGMRGAVSLAAALAIPLTVEGGAAFPGRNLIVFLTFAVILATLVLQGLTLPLLIRSLRIKADDASATITELKARLVGAHAALARLEDLCTNEPVPPGSQEQMREYYEGRIRRYTAGVEAGGATAEYAQSAAYWRRWRMELFEAEREAVISMRDRGEISPEIMRRVERDLDLEEARFAG</sequence>
<feature type="transmembrane region" description="Helical" evidence="10">
    <location>
        <begin position="67"/>
        <end position="84"/>
    </location>
</feature>
<feature type="transmembrane region" description="Helical" evidence="10">
    <location>
        <begin position="96"/>
        <end position="119"/>
    </location>
</feature>
<feature type="transmembrane region" description="Helical" evidence="10">
    <location>
        <begin position="171"/>
        <end position="188"/>
    </location>
</feature>
<feature type="transmembrane region" description="Helical" evidence="10">
    <location>
        <begin position="195"/>
        <end position="216"/>
    </location>
</feature>
<evidence type="ECO:0000256" key="8">
    <source>
        <dbReference type="ARBA" id="ARBA00023136"/>
    </source>
</evidence>
<gene>
    <name evidence="13" type="ORF">AVDCRST_MAG25-1635</name>
</gene>
<evidence type="ECO:0000256" key="5">
    <source>
        <dbReference type="ARBA" id="ARBA00022989"/>
    </source>
</evidence>
<feature type="transmembrane region" description="Helical" evidence="10">
    <location>
        <begin position="13"/>
        <end position="30"/>
    </location>
</feature>
<evidence type="ECO:0000313" key="13">
    <source>
        <dbReference type="EMBL" id="CAA9467306.1"/>
    </source>
</evidence>
<feature type="transmembrane region" description="Helical" evidence="10">
    <location>
        <begin position="37"/>
        <end position="55"/>
    </location>
</feature>
<feature type="transmembrane region" description="Helical" evidence="10">
    <location>
        <begin position="394"/>
        <end position="417"/>
    </location>
</feature>
<proteinExistence type="inferred from homology"/>
<name>A0A6J4RIV6_9ACTN</name>
<evidence type="ECO:0000256" key="1">
    <source>
        <dbReference type="ARBA" id="ARBA00004651"/>
    </source>
</evidence>
<feature type="coiled-coil region" evidence="11">
    <location>
        <begin position="417"/>
        <end position="451"/>
    </location>
</feature>
<keyword evidence="8 10" id="KW-0472">Membrane</keyword>
<keyword evidence="6 10" id="KW-0915">Sodium</keyword>
<dbReference type="Gene3D" id="6.10.140.1330">
    <property type="match status" value="1"/>
</dbReference>
<dbReference type="Pfam" id="PF00999">
    <property type="entry name" value="Na_H_Exchanger"/>
    <property type="match status" value="1"/>
</dbReference>
<evidence type="ECO:0000256" key="9">
    <source>
        <dbReference type="ARBA" id="ARBA00023201"/>
    </source>
</evidence>
<evidence type="ECO:0000259" key="12">
    <source>
        <dbReference type="Pfam" id="PF00999"/>
    </source>
</evidence>
<comment type="subcellular location">
    <subcellularLocation>
        <location evidence="1 10">Cell membrane</location>
        <topology evidence="1 10">Multi-pass membrane protein</topology>
    </subcellularLocation>
</comment>
<dbReference type="GO" id="GO:0051453">
    <property type="term" value="P:regulation of intracellular pH"/>
    <property type="evidence" value="ECO:0007669"/>
    <property type="project" value="TreeGrafter"/>
</dbReference>
<keyword evidence="10" id="KW-0050">Antiport</keyword>
<dbReference type="EMBL" id="CADCVI010000099">
    <property type="protein sequence ID" value="CAA9467306.1"/>
    <property type="molecule type" value="Genomic_DNA"/>
</dbReference>
<dbReference type="GO" id="GO:0015386">
    <property type="term" value="F:potassium:proton antiporter activity"/>
    <property type="evidence" value="ECO:0007669"/>
    <property type="project" value="TreeGrafter"/>
</dbReference>
<protein>
    <submittedName>
        <fullName evidence="13">Na+/H+ antiporter</fullName>
    </submittedName>
</protein>
<evidence type="ECO:0000256" key="3">
    <source>
        <dbReference type="ARBA" id="ARBA00022475"/>
    </source>
</evidence>
<dbReference type="PANTHER" id="PTHR10110:SF86">
    <property type="entry name" value="SODIUM_HYDROGEN EXCHANGER 7"/>
    <property type="match status" value="1"/>
</dbReference>
<accession>A0A6J4RIV6</accession>